<reference evidence="1" key="1">
    <citation type="submission" date="2020-05" db="EMBL/GenBank/DDBJ databases">
        <title>Mycena genomes resolve the evolution of fungal bioluminescence.</title>
        <authorList>
            <person name="Tsai I.J."/>
        </authorList>
    </citation>
    <scope>NUCLEOTIDE SEQUENCE</scope>
    <source>
        <strain evidence="1">171206Taipei</strain>
    </source>
</reference>
<evidence type="ECO:0008006" key="3">
    <source>
        <dbReference type="Google" id="ProtNLM"/>
    </source>
</evidence>
<sequence length="350" mass="39965">MSSERWRALSLRVDPLQLLELAPIRGKLLLLERLELSRGSNANDRKFFVDCNLFEFAPALRSFTFEDFPPRVPWQQLTEVRLKITSGFRSHLHKSVYNALSFIEHCSALCSVMVWGITPPFHKTQEQLADWPTKPLFTSPIRSFYLGTLPRNDEQAQLAGRIFRLLDLPNLAEFKLQSTFLVVNYWDPAAFTAFAHRSSNITVLHLRDVYISPPALLQALGQVPRLEDLAAGDTHFKLQEAYHFAITDEVLHALLEPGPSLVPNLRRLEITSFLEFDHGLLLDVIRLRVRARSTVNLNAGGAFVFRAVLLAMTKEQAEYRELANEGRLRLERELRDGCVEGLRFTIDMGV</sequence>
<dbReference type="GeneID" id="59351881"/>
<dbReference type="InterPro" id="IPR032675">
    <property type="entry name" value="LRR_dom_sf"/>
</dbReference>
<dbReference type="RefSeq" id="XP_037214571.1">
    <property type="nucleotide sequence ID" value="XM_037369365.1"/>
</dbReference>
<accession>A0A8H6VRT1</accession>
<comment type="caution">
    <text evidence="1">The sequence shown here is derived from an EMBL/GenBank/DDBJ whole genome shotgun (WGS) entry which is preliminary data.</text>
</comment>
<dbReference type="AlphaFoldDB" id="A0A8H6VRT1"/>
<dbReference type="Gene3D" id="3.80.10.10">
    <property type="entry name" value="Ribonuclease Inhibitor"/>
    <property type="match status" value="1"/>
</dbReference>
<evidence type="ECO:0000313" key="1">
    <source>
        <dbReference type="EMBL" id="KAF7291449.1"/>
    </source>
</evidence>
<dbReference type="OrthoDB" id="3266451at2759"/>
<proteinExistence type="predicted"/>
<evidence type="ECO:0000313" key="2">
    <source>
        <dbReference type="Proteomes" id="UP000636479"/>
    </source>
</evidence>
<keyword evidence="2" id="KW-1185">Reference proteome</keyword>
<dbReference type="Proteomes" id="UP000636479">
    <property type="component" value="Unassembled WGS sequence"/>
</dbReference>
<gene>
    <name evidence="1" type="ORF">MIND_01290100</name>
</gene>
<dbReference type="EMBL" id="JACAZF010000013">
    <property type="protein sequence ID" value="KAF7291449.1"/>
    <property type="molecule type" value="Genomic_DNA"/>
</dbReference>
<organism evidence="1 2">
    <name type="scientific">Mycena indigotica</name>
    <dbReference type="NCBI Taxonomy" id="2126181"/>
    <lineage>
        <taxon>Eukaryota</taxon>
        <taxon>Fungi</taxon>
        <taxon>Dikarya</taxon>
        <taxon>Basidiomycota</taxon>
        <taxon>Agaricomycotina</taxon>
        <taxon>Agaricomycetes</taxon>
        <taxon>Agaricomycetidae</taxon>
        <taxon>Agaricales</taxon>
        <taxon>Marasmiineae</taxon>
        <taxon>Mycenaceae</taxon>
        <taxon>Mycena</taxon>
    </lineage>
</organism>
<name>A0A8H6VRT1_9AGAR</name>
<protein>
    <recommendedName>
        <fullName evidence="3">F-box domain-containing protein</fullName>
    </recommendedName>
</protein>